<protein>
    <submittedName>
        <fullName evidence="1">Uncharacterized protein</fullName>
    </submittedName>
</protein>
<proteinExistence type="predicted"/>
<evidence type="ECO:0000313" key="1">
    <source>
        <dbReference type="EMBL" id="JAH59150.1"/>
    </source>
</evidence>
<reference evidence="1" key="1">
    <citation type="submission" date="2014-11" db="EMBL/GenBank/DDBJ databases">
        <authorList>
            <person name="Amaro Gonzalez C."/>
        </authorList>
    </citation>
    <scope>NUCLEOTIDE SEQUENCE</scope>
</reference>
<dbReference type="EMBL" id="GBXM01049427">
    <property type="protein sequence ID" value="JAH59150.1"/>
    <property type="molecule type" value="Transcribed_RNA"/>
</dbReference>
<dbReference type="AlphaFoldDB" id="A0A0E9U1S2"/>
<organism evidence="1">
    <name type="scientific">Anguilla anguilla</name>
    <name type="common">European freshwater eel</name>
    <name type="synonym">Muraena anguilla</name>
    <dbReference type="NCBI Taxonomy" id="7936"/>
    <lineage>
        <taxon>Eukaryota</taxon>
        <taxon>Metazoa</taxon>
        <taxon>Chordata</taxon>
        <taxon>Craniata</taxon>
        <taxon>Vertebrata</taxon>
        <taxon>Euteleostomi</taxon>
        <taxon>Actinopterygii</taxon>
        <taxon>Neopterygii</taxon>
        <taxon>Teleostei</taxon>
        <taxon>Anguilliformes</taxon>
        <taxon>Anguillidae</taxon>
        <taxon>Anguilla</taxon>
    </lineage>
</organism>
<sequence length="21" mass="2125">MEITFAGKRAVVTGAGKGMSL</sequence>
<name>A0A0E9U1S2_ANGAN</name>
<accession>A0A0E9U1S2</accession>
<reference evidence="1" key="2">
    <citation type="journal article" date="2015" name="Fish Shellfish Immunol.">
        <title>Early steps in the European eel (Anguilla anguilla)-Vibrio vulnificus interaction in the gills: Role of the RtxA13 toxin.</title>
        <authorList>
            <person name="Callol A."/>
            <person name="Pajuelo D."/>
            <person name="Ebbesson L."/>
            <person name="Teles M."/>
            <person name="MacKenzie S."/>
            <person name="Amaro C."/>
        </authorList>
    </citation>
    <scope>NUCLEOTIDE SEQUENCE</scope>
</reference>